<dbReference type="Gene3D" id="3.40.50.150">
    <property type="entry name" value="Vaccinia Virus protein VP39"/>
    <property type="match status" value="1"/>
</dbReference>
<dbReference type="PANTHER" id="PTHR40048:SF1">
    <property type="entry name" value="RHAMNOSYL O-METHYLTRANSFERASE"/>
    <property type="match status" value="1"/>
</dbReference>
<keyword evidence="1 3" id="KW-0489">Methyltransferase</keyword>
<organism evidence="3 4">
    <name type="scientific">SAR86 cluster bacterium</name>
    <dbReference type="NCBI Taxonomy" id="2030880"/>
    <lineage>
        <taxon>Bacteria</taxon>
        <taxon>Pseudomonadati</taxon>
        <taxon>Pseudomonadota</taxon>
        <taxon>Gammaproteobacteria</taxon>
        <taxon>SAR86 cluster</taxon>
    </lineage>
</organism>
<evidence type="ECO:0000313" key="3">
    <source>
        <dbReference type="EMBL" id="MBL6819836.1"/>
    </source>
</evidence>
<protein>
    <submittedName>
        <fullName evidence="3">Class I SAM-dependent methyltransferase</fullName>
    </submittedName>
</protein>
<accession>A0A937LMX1</accession>
<reference evidence="3" key="1">
    <citation type="submission" date="2020-10" db="EMBL/GenBank/DDBJ databases">
        <title>Microbiome of the Black Sea water column analyzed by genome centric metagenomics.</title>
        <authorList>
            <person name="Cabello-Yeves P.J."/>
            <person name="Callieri C."/>
            <person name="Picazo A."/>
            <person name="Mehrshad M."/>
            <person name="Haro-Moreno J.M."/>
            <person name="Roda-Garcia J."/>
            <person name="Dzembekova N."/>
            <person name="Slabakova V."/>
            <person name="Slabakova N."/>
            <person name="Moncheva S."/>
            <person name="Rodriguez-Valera F."/>
        </authorList>
    </citation>
    <scope>NUCLEOTIDE SEQUENCE</scope>
    <source>
        <strain evidence="3">BS307-5m-G47</strain>
    </source>
</reference>
<dbReference type="GO" id="GO:0071770">
    <property type="term" value="P:DIM/DIP cell wall layer assembly"/>
    <property type="evidence" value="ECO:0007669"/>
    <property type="project" value="TreeGrafter"/>
</dbReference>
<sequence length="204" mass="22926">MTNKFTIFNGIKGFLDIEEGKFLHELVIQHCANETILEIGSYCGKSTCFLADAADQVKATFISVDHHRGSEEHQLGQEYHDPEEFDDKLNRINTYPSFENNLVSMSLLHAVIPLVTDSISASKIIKNDIGFVFIDGSHTFESAKNDFNAWHEKIKKGGILAIHDIYDSEEEGGQAPKTIMLKALKTNFKILRRVKSLVALVKTK</sequence>
<evidence type="ECO:0000256" key="1">
    <source>
        <dbReference type="ARBA" id="ARBA00022603"/>
    </source>
</evidence>
<dbReference type="AlphaFoldDB" id="A0A937LMX1"/>
<evidence type="ECO:0000256" key="2">
    <source>
        <dbReference type="ARBA" id="ARBA00022679"/>
    </source>
</evidence>
<dbReference type="Proteomes" id="UP000704935">
    <property type="component" value="Unassembled WGS sequence"/>
</dbReference>
<dbReference type="GO" id="GO:0005886">
    <property type="term" value="C:plasma membrane"/>
    <property type="evidence" value="ECO:0007669"/>
    <property type="project" value="TreeGrafter"/>
</dbReference>
<gene>
    <name evidence="3" type="ORF">ISQ61_01155</name>
</gene>
<comment type="caution">
    <text evidence="3">The sequence shown here is derived from an EMBL/GenBank/DDBJ whole genome shotgun (WGS) entry which is preliminary data.</text>
</comment>
<dbReference type="EMBL" id="JADHQA010000003">
    <property type="protein sequence ID" value="MBL6819836.1"/>
    <property type="molecule type" value="Genomic_DNA"/>
</dbReference>
<dbReference type="PANTHER" id="PTHR40048">
    <property type="entry name" value="RHAMNOSYL O-METHYLTRANSFERASE"/>
    <property type="match status" value="1"/>
</dbReference>
<dbReference type="Pfam" id="PF13578">
    <property type="entry name" value="Methyltransf_24"/>
    <property type="match status" value="1"/>
</dbReference>
<name>A0A937LMX1_9GAMM</name>
<dbReference type="SUPFAM" id="SSF53335">
    <property type="entry name" value="S-adenosyl-L-methionine-dependent methyltransferases"/>
    <property type="match status" value="1"/>
</dbReference>
<dbReference type="GO" id="GO:0008168">
    <property type="term" value="F:methyltransferase activity"/>
    <property type="evidence" value="ECO:0007669"/>
    <property type="project" value="UniProtKB-KW"/>
</dbReference>
<proteinExistence type="predicted"/>
<evidence type="ECO:0000313" key="4">
    <source>
        <dbReference type="Proteomes" id="UP000704935"/>
    </source>
</evidence>
<dbReference type="InterPro" id="IPR029063">
    <property type="entry name" value="SAM-dependent_MTases_sf"/>
</dbReference>
<dbReference type="GO" id="GO:0032259">
    <property type="term" value="P:methylation"/>
    <property type="evidence" value="ECO:0007669"/>
    <property type="project" value="UniProtKB-KW"/>
</dbReference>
<keyword evidence="2" id="KW-0808">Transferase</keyword>